<proteinExistence type="predicted"/>
<comment type="caution">
    <text evidence="1">The sequence shown here is derived from an EMBL/GenBank/DDBJ whole genome shotgun (WGS) entry which is preliminary data.</text>
</comment>
<dbReference type="Proteomes" id="UP000003299">
    <property type="component" value="Unassembled WGS sequence"/>
</dbReference>
<protein>
    <submittedName>
        <fullName evidence="1">Uncharacterized protein</fullName>
    </submittedName>
</protein>
<reference evidence="1 2" key="1">
    <citation type="journal article" date="2011" name="BMC Genomics">
        <title>Comparative genomics reveals diversity among xanthomonads infecting tomato and pepper.</title>
        <authorList>
            <person name="Potnis N."/>
            <person name="Krasileva K."/>
            <person name="Chow V."/>
            <person name="Almeida N.F."/>
            <person name="Patil P.B."/>
            <person name="Ryan R.P."/>
            <person name="Sharlach M."/>
            <person name="Behlau F."/>
            <person name="Dow J.M."/>
            <person name="Momol M.T."/>
            <person name="White F.F."/>
            <person name="Preston J.F."/>
            <person name="Vinatzer B.A."/>
            <person name="Koebnik R."/>
            <person name="Setubal J.C."/>
            <person name="Norman D.J."/>
            <person name="Staskawicz B.J."/>
            <person name="Jones J.B."/>
        </authorList>
    </citation>
    <scope>NUCLEOTIDE SEQUENCE [LARGE SCALE GENOMIC DNA]</scope>
    <source>
        <strain evidence="1 2">ATCC 35937</strain>
    </source>
</reference>
<dbReference type="EMBL" id="AEQV01000289">
    <property type="protein sequence ID" value="EGD06781.1"/>
    <property type="molecule type" value="Genomic_DNA"/>
</dbReference>
<organism evidence="1 2">
    <name type="scientific">Xanthomonas vesicatoria ATCC 35937</name>
    <dbReference type="NCBI Taxonomy" id="925775"/>
    <lineage>
        <taxon>Bacteria</taxon>
        <taxon>Pseudomonadati</taxon>
        <taxon>Pseudomonadota</taxon>
        <taxon>Gammaproteobacteria</taxon>
        <taxon>Lysobacterales</taxon>
        <taxon>Lysobacteraceae</taxon>
        <taxon>Xanthomonas</taxon>
    </lineage>
</organism>
<sequence>MVTNGELADVCADRFDHTGAIGHRDASIGRRHLPEHDAQIMEIERAGVQTYPDLPVCGLARIGQFDQFQCVETSRMREANSAHGEVLK</sequence>
<gene>
    <name evidence="1" type="ORF">XVE_5031</name>
</gene>
<evidence type="ECO:0000313" key="1">
    <source>
        <dbReference type="EMBL" id="EGD06781.1"/>
    </source>
</evidence>
<accession>F0BL59</accession>
<dbReference type="AlphaFoldDB" id="F0BL59"/>
<name>F0BL59_9XANT</name>
<evidence type="ECO:0000313" key="2">
    <source>
        <dbReference type="Proteomes" id="UP000003299"/>
    </source>
</evidence>